<accession>A0A9J5X6S1</accession>
<dbReference type="OrthoDB" id="1305444at2759"/>
<dbReference type="InterPro" id="IPR002156">
    <property type="entry name" value="RNaseH_domain"/>
</dbReference>
<dbReference type="Proteomes" id="UP000824120">
    <property type="component" value="Chromosome 9"/>
</dbReference>
<sequence>MEVQILWNIKAAICVAFPTCDLTGKWVQICTRIERYRPIVRWRQVVWTKPVTGSYMQERVLRDDTGHLIMAFSVPTQCKSNNQAEAMAALYAIEWCNRAGYDKYDMELGLNGGYNYARRKRHQQSEAEKHYQTNCQRYGKGRSEHLTLL</sequence>
<reference evidence="2 3" key="1">
    <citation type="submission" date="2020-09" db="EMBL/GenBank/DDBJ databases">
        <title>De no assembly of potato wild relative species, Solanum commersonii.</title>
        <authorList>
            <person name="Cho K."/>
        </authorList>
    </citation>
    <scope>NUCLEOTIDE SEQUENCE [LARGE SCALE GENOMIC DNA]</scope>
    <source>
        <strain evidence="2">LZ3.2</strain>
        <tissue evidence="2">Leaf</tissue>
    </source>
</reference>
<gene>
    <name evidence="2" type="ORF">H5410_044333</name>
</gene>
<comment type="caution">
    <text evidence="2">The sequence shown here is derived from an EMBL/GenBank/DDBJ whole genome shotgun (WGS) entry which is preliminary data.</text>
</comment>
<name>A0A9J5X6S1_SOLCO</name>
<keyword evidence="3" id="KW-1185">Reference proteome</keyword>
<dbReference type="GO" id="GO:0004523">
    <property type="term" value="F:RNA-DNA hybrid ribonuclease activity"/>
    <property type="evidence" value="ECO:0007669"/>
    <property type="project" value="InterPro"/>
</dbReference>
<dbReference type="GO" id="GO:0003676">
    <property type="term" value="F:nucleic acid binding"/>
    <property type="evidence" value="ECO:0007669"/>
    <property type="project" value="InterPro"/>
</dbReference>
<evidence type="ECO:0000313" key="2">
    <source>
        <dbReference type="EMBL" id="KAG5583899.1"/>
    </source>
</evidence>
<organism evidence="2 3">
    <name type="scientific">Solanum commersonii</name>
    <name type="common">Commerson's wild potato</name>
    <name type="synonym">Commerson's nightshade</name>
    <dbReference type="NCBI Taxonomy" id="4109"/>
    <lineage>
        <taxon>Eukaryota</taxon>
        <taxon>Viridiplantae</taxon>
        <taxon>Streptophyta</taxon>
        <taxon>Embryophyta</taxon>
        <taxon>Tracheophyta</taxon>
        <taxon>Spermatophyta</taxon>
        <taxon>Magnoliopsida</taxon>
        <taxon>eudicotyledons</taxon>
        <taxon>Gunneridae</taxon>
        <taxon>Pentapetalae</taxon>
        <taxon>asterids</taxon>
        <taxon>lamiids</taxon>
        <taxon>Solanales</taxon>
        <taxon>Solanaceae</taxon>
        <taxon>Solanoideae</taxon>
        <taxon>Solaneae</taxon>
        <taxon>Solanum</taxon>
    </lineage>
</organism>
<protein>
    <recommendedName>
        <fullName evidence="1">RNase H type-1 domain-containing protein</fullName>
    </recommendedName>
</protein>
<dbReference type="AlphaFoldDB" id="A0A9J5X6S1"/>
<proteinExistence type="predicted"/>
<dbReference type="EMBL" id="JACXVP010000009">
    <property type="protein sequence ID" value="KAG5583899.1"/>
    <property type="molecule type" value="Genomic_DNA"/>
</dbReference>
<feature type="domain" description="RNase H type-1" evidence="1">
    <location>
        <begin position="60"/>
        <end position="131"/>
    </location>
</feature>
<evidence type="ECO:0000313" key="3">
    <source>
        <dbReference type="Proteomes" id="UP000824120"/>
    </source>
</evidence>
<dbReference type="Pfam" id="PF13456">
    <property type="entry name" value="RVT_3"/>
    <property type="match status" value="1"/>
</dbReference>
<evidence type="ECO:0000259" key="1">
    <source>
        <dbReference type="Pfam" id="PF13456"/>
    </source>
</evidence>